<keyword evidence="2" id="KW-1185">Reference proteome</keyword>
<dbReference type="Proteomes" id="UP001243856">
    <property type="component" value="Unassembled WGS sequence"/>
</dbReference>
<protein>
    <recommendedName>
        <fullName evidence="3">Nucleotidyl transferase AbiEii/AbiGii toxin family protein</fullName>
    </recommendedName>
</protein>
<evidence type="ECO:0008006" key="3">
    <source>
        <dbReference type="Google" id="ProtNLM"/>
    </source>
</evidence>
<proteinExistence type="predicted"/>
<sequence length="254" mass="28725">MRRIDLPLVSEISQVLDGTDWLLVGGMMVHAHCLLAEVSYTRSTSDVDVLVESAPESLPQIKARLEGAGFVAQPNFEGTTLHRFRRLDGRYVDVLVKDRQRELKWDGYRTIQCPGSSSALGVYNDGTDKEVIELVGASGFPFKVPNIWSAIALKGRAYRQPSADISRHLRDAIALFACSTVYANRELTKSENQAFNYLLSSSELSDLEMWEELNDEEAEERAVRGILSIRKDRDLRLPRPLRDVEEMIRQERGI</sequence>
<organism evidence="1 2">
    <name type="scientific">Corynebacterium propinquum</name>
    <dbReference type="NCBI Taxonomy" id="43769"/>
    <lineage>
        <taxon>Bacteria</taxon>
        <taxon>Bacillati</taxon>
        <taxon>Actinomycetota</taxon>
        <taxon>Actinomycetes</taxon>
        <taxon>Mycobacteriales</taxon>
        <taxon>Corynebacteriaceae</taxon>
        <taxon>Corynebacterium</taxon>
    </lineage>
</organism>
<comment type="caution">
    <text evidence="1">The sequence shown here is derived from an EMBL/GenBank/DDBJ whole genome shotgun (WGS) entry which is preliminary data.</text>
</comment>
<evidence type="ECO:0000313" key="2">
    <source>
        <dbReference type="Proteomes" id="UP001243856"/>
    </source>
</evidence>
<name>A0ABT7G3R6_9CORY</name>
<dbReference type="RefSeq" id="WP_144737578.1">
    <property type="nucleotide sequence ID" value="NZ_JASNVE010000015.1"/>
</dbReference>
<dbReference type="Gene3D" id="3.30.460.40">
    <property type="match status" value="1"/>
</dbReference>
<gene>
    <name evidence="1" type="ORF">QPX45_09045</name>
</gene>
<accession>A0ABT7G3R6</accession>
<evidence type="ECO:0000313" key="1">
    <source>
        <dbReference type="EMBL" id="MDK4301380.1"/>
    </source>
</evidence>
<reference evidence="1 2" key="1">
    <citation type="submission" date="2023-05" db="EMBL/GenBank/DDBJ databases">
        <title>Metabolic capabilities are highly conserved among human nasal-associated Corynebacterium species in pangenomic analyses.</title>
        <authorList>
            <person name="Tran T.H."/>
            <person name="Roberts A.Q."/>
            <person name="Escapa I.F."/>
            <person name="Gao W."/>
            <person name="Conlan S."/>
            <person name="Kong H."/>
            <person name="Segre J.A."/>
            <person name="Kelly M.S."/>
            <person name="Lemon K.P."/>
        </authorList>
    </citation>
    <scope>NUCLEOTIDE SEQUENCE [LARGE SCALE GENOMIC DNA]</scope>
    <source>
        <strain evidence="1 2">KPL2811</strain>
    </source>
</reference>
<dbReference type="EMBL" id="JASNVK010000017">
    <property type="protein sequence ID" value="MDK4301380.1"/>
    <property type="molecule type" value="Genomic_DNA"/>
</dbReference>